<reference evidence="2 3" key="1">
    <citation type="submission" date="2021-05" db="EMBL/GenBank/DDBJ databases">
        <title>Genetic and Functional Diversity in Clade A Lucinid endosymbionts from the Bahamas.</title>
        <authorList>
            <person name="Giani N.M."/>
            <person name="Engel A.S."/>
            <person name="Campbell B.J."/>
        </authorList>
    </citation>
    <scope>NUCLEOTIDE SEQUENCE [LARGE SCALE GENOMIC DNA]</scope>
    <source>
        <strain evidence="2">LUC16012Gg_MoonRockCtena</strain>
    </source>
</reference>
<protein>
    <submittedName>
        <fullName evidence="2">Uncharacterized protein</fullName>
    </submittedName>
</protein>
<feature type="transmembrane region" description="Helical" evidence="1">
    <location>
        <begin position="55"/>
        <end position="76"/>
    </location>
</feature>
<proteinExistence type="predicted"/>
<feature type="transmembrane region" description="Helical" evidence="1">
    <location>
        <begin position="97"/>
        <end position="120"/>
    </location>
</feature>
<dbReference type="Proteomes" id="UP000770889">
    <property type="component" value="Unassembled WGS sequence"/>
</dbReference>
<sequence length="125" mass="14034">MFRSGFVLRRRWFFLLTLLAFALALGTGGILWHSVETTSVGAVQTQVDALKPVLTGIRLFLIAMVAMSWPLLVNRLHRWGRIDEVQATTLIALRWRIVTWLVVIELVLGQNLLGQVLAVLQGSRA</sequence>
<organism evidence="2 3">
    <name type="scientific">Candidatus Thiodiazotropha taylori</name>
    <dbReference type="NCBI Taxonomy" id="2792791"/>
    <lineage>
        <taxon>Bacteria</taxon>
        <taxon>Pseudomonadati</taxon>
        <taxon>Pseudomonadota</taxon>
        <taxon>Gammaproteobacteria</taxon>
        <taxon>Chromatiales</taxon>
        <taxon>Sedimenticolaceae</taxon>
        <taxon>Candidatus Thiodiazotropha</taxon>
    </lineage>
</organism>
<keyword evidence="1" id="KW-0472">Membrane</keyword>
<keyword evidence="1" id="KW-1133">Transmembrane helix</keyword>
<dbReference type="EMBL" id="JAHHGM010000012">
    <property type="protein sequence ID" value="MBT2989936.1"/>
    <property type="molecule type" value="Genomic_DNA"/>
</dbReference>
<dbReference type="AlphaFoldDB" id="A0A944M8I8"/>
<accession>A0A944M8I8</accession>
<name>A0A944M8I8_9GAMM</name>
<keyword evidence="1" id="KW-0812">Transmembrane</keyword>
<evidence type="ECO:0000313" key="2">
    <source>
        <dbReference type="EMBL" id="MBT2989936.1"/>
    </source>
</evidence>
<feature type="transmembrane region" description="Helical" evidence="1">
    <location>
        <begin position="12"/>
        <end position="35"/>
    </location>
</feature>
<evidence type="ECO:0000256" key="1">
    <source>
        <dbReference type="SAM" id="Phobius"/>
    </source>
</evidence>
<gene>
    <name evidence="2" type="ORF">KME65_13360</name>
</gene>
<evidence type="ECO:0000313" key="3">
    <source>
        <dbReference type="Proteomes" id="UP000770889"/>
    </source>
</evidence>
<comment type="caution">
    <text evidence="2">The sequence shown here is derived from an EMBL/GenBank/DDBJ whole genome shotgun (WGS) entry which is preliminary data.</text>
</comment>